<keyword evidence="3" id="KW-1185">Reference proteome</keyword>
<organism evidence="2 3">
    <name type="scientific">Testicularia cyperi</name>
    <dbReference type="NCBI Taxonomy" id="1882483"/>
    <lineage>
        <taxon>Eukaryota</taxon>
        <taxon>Fungi</taxon>
        <taxon>Dikarya</taxon>
        <taxon>Basidiomycota</taxon>
        <taxon>Ustilaginomycotina</taxon>
        <taxon>Ustilaginomycetes</taxon>
        <taxon>Ustilaginales</taxon>
        <taxon>Anthracoideaceae</taxon>
        <taxon>Testicularia</taxon>
    </lineage>
</organism>
<feature type="compositionally biased region" description="Low complexity" evidence="1">
    <location>
        <begin position="1029"/>
        <end position="1038"/>
    </location>
</feature>
<feature type="compositionally biased region" description="Polar residues" evidence="1">
    <location>
        <begin position="1228"/>
        <end position="1237"/>
    </location>
</feature>
<name>A0A317XZ94_9BASI</name>
<proteinExistence type="predicted"/>
<feature type="compositionally biased region" description="Low complexity" evidence="1">
    <location>
        <begin position="111"/>
        <end position="124"/>
    </location>
</feature>
<dbReference type="AlphaFoldDB" id="A0A317XZ94"/>
<protein>
    <submittedName>
        <fullName evidence="2">Uncharacterized protein</fullName>
    </submittedName>
</protein>
<dbReference type="EMBL" id="KZ819188">
    <property type="protein sequence ID" value="PWZ02611.1"/>
    <property type="molecule type" value="Genomic_DNA"/>
</dbReference>
<dbReference type="InParanoid" id="A0A317XZ94"/>
<feature type="region of interest" description="Disordered" evidence="1">
    <location>
        <begin position="149"/>
        <end position="183"/>
    </location>
</feature>
<feature type="compositionally biased region" description="Low complexity" evidence="1">
    <location>
        <begin position="41"/>
        <end position="54"/>
    </location>
</feature>
<feature type="region of interest" description="Disordered" evidence="1">
    <location>
        <begin position="949"/>
        <end position="986"/>
    </location>
</feature>
<feature type="region of interest" description="Disordered" evidence="1">
    <location>
        <begin position="431"/>
        <end position="477"/>
    </location>
</feature>
<feature type="compositionally biased region" description="Acidic residues" evidence="1">
    <location>
        <begin position="838"/>
        <end position="854"/>
    </location>
</feature>
<evidence type="ECO:0000313" key="2">
    <source>
        <dbReference type="EMBL" id="PWZ02611.1"/>
    </source>
</evidence>
<feature type="region of interest" description="Disordered" evidence="1">
    <location>
        <begin position="827"/>
        <end position="855"/>
    </location>
</feature>
<feature type="compositionally biased region" description="Polar residues" evidence="1">
    <location>
        <begin position="746"/>
        <end position="756"/>
    </location>
</feature>
<dbReference type="STRING" id="1882483.A0A317XZ94"/>
<feature type="compositionally biased region" description="Pro residues" evidence="1">
    <location>
        <begin position="169"/>
        <end position="178"/>
    </location>
</feature>
<feature type="region of interest" description="Disordered" evidence="1">
    <location>
        <begin position="887"/>
        <end position="929"/>
    </location>
</feature>
<feature type="region of interest" description="Disordered" evidence="1">
    <location>
        <begin position="731"/>
        <end position="806"/>
    </location>
</feature>
<feature type="compositionally biased region" description="Polar residues" evidence="1">
    <location>
        <begin position="792"/>
        <end position="806"/>
    </location>
</feature>
<dbReference type="CDD" id="cd22249">
    <property type="entry name" value="UDM1_RNF168_RNF169-like"/>
    <property type="match status" value="1"/>
</dbReference>
<feature type="region of interest" description="Disordered" evidence="1">
    <location>
        <begin position="1"/>
        <end position="135"/>
    </location>
</feature>
<feature type="region of interest" description="Disordered" evidence="1">
    <location>
        <begin position="1015"/>
        <end position="1133"/>
    </location>
</feature>
<evidence type="ECO:0000313" key="3">
    <source>
        <dbReference type="Proteomes" id="UP000246740"/>
    </source>
</evidence>
<feature type="compositionally biased region" description="Basic and acidic residues" evidence="1">
    <location>
        <begin position="454"/>
        <end position="467"/>
    </location>
</feature>
<feature type="region of interest" description="Disordered" evidence="1">
    <location>
        <begin position="1212"/>
        <end position="1237"/>
    </location>
</feature>
<reference evidence="2 3" key="1">
    <citation type="journal article" date="2018" name="Mol. Biol. Evol.">
        <title>Broad Genomic Sampling Reveals a Smut Pathogenic Ancestry of the Fungal Clade Ustilaginomycotina.</title>
        <authorList>
            <person name="Kijpornyongpan T."/>
            <person name="Mondo S.J."/>
            <person name="Barry K."/>
            <person name="Sandor L."/>
            <person name="Lee J."/>
            <person name="Lipzen A."/>
            <person name="Pangilinan J."/>
            <person name="LaButti K."/>
            <person name="Hainaut M."/>
            <person name="Henrissat B."/>
            <person name="Grigoriev I.V."/>
            <person name="Spatafora J.W."/>
            <person name="Aime M.C."/>
        </authorList>
    </citation>
    <scope>NUCLEOTIDE SEQUENCE [LARGE SCALE GENOMIC DNA]</scope>
    <source>
        <strain evidence="2 3">MCA 3645</strain>
    </source>
</reference>
<dbReference type="OrthoDB" id="3366858at2759"/>
<evidence type="ECO:0000256" key="1">
    <source>
        <dbReference type="SAM" id="MobiDB-lite"/>
    </source>
</evidence>
<feature type="compositionally biased region" description="Polar residues" evidence="1">
    <location>
        <begin position="441"/>
        <end position="453"/>
    </location>
</feature>
<feature type="compositionally biased region" description="Polar residues" evidence="1">
    <location>
        <begin position="1054"/>
        <end position="1086"/>
    </location>
</feature>
<feature type="compositionally biased region" description="Basic and acidic residues" evidence="1">
    <location>
        <begin position="763"/>
        <end position="774"/>
    </location>
</feature>
<feature type="compositionally biased region" description="Polar residues" evidence="1">
    <location>
        <begin position="1102"/>
        <end position="1123"/>
    </location>
</feature>
<feature type="compositionally biased region" description="Polar residues" evidence="1">
    <location>
        <begin position="959"/>
        <end position="978"/>
    </location>
</feature>
<gene>
    <name evidence="2" type="ORF">BCV70DRAFT_3267</name>
</gene>
<feature type="region of interest" description="Disordered" evidence="1">
    <location>
        <begin position="235"/>
        <end position="281"/>
    </location>
</feature>
<feature type="compositionally biased region" description="Low complexity" evidence="1">
    <location>
        <begin position="243"/>
        <end position="280"/>
    </location>
</feature>
<accession>A0A317XZ94</accession>
<sequence length="1237" mass="134676">MLAPPQPSFASRAETLSSGFARKNTSMASFTSSSNDHDPYSSRSVSVRNSQSGSSRDHIGTYFDTQPPINGYASRDFAIDDSSDVEYQKPSTKRGFLGSVKKQKNKTDVTSSASSGAQAGSNMSNGGGGGALRSLGRRLFNRSNTNLSSAPVLASRSHSASSASVGSPPLTPTTPPVQPVWLPNGQKDFFSSLSGLPSKEPAAIPAAFRSMGEAANEISPKTLQDEFRIRQSPIKDTTPFAPDTSSSIDHDSSSTFSHQSSIFSLPTMPRPSAAPSAFSSDTVRREIPTVIEEEGDSDFLRAVLNFGDGYGDIPSASTASFRGGRAAPLPTRSSSLGQIADITDSPHFSPSVLPPPRRATDGRVILTQEAAREYAAEKATPSYTIVHRKKFRKGLFARNDSESEDEYGADHAEDDSVGQVAAASPQLVASPASVGRPLPSQYPSSFAKVTSRSQSRDSQIERSEDQAGRLQAPTHAVGLNTPSKKALYACTLLKVHMHLAQTLADDPGARTQIPIIAGGGSLYSNEELRFPRSINPQSRLRAHSTTYSFIRDLRVALGRTEVMRKLRRDRLRIDEEVEISWFQRSYGTGAIAPEHIAKALRQRQNISPEALAKPPIAAPEDSAMASRINLDSSRRLSGISNLEPGQRIHSDAERNGIVAWAQRPSFQLRMSVILPVDEFMPGEILHSHATKLAEDFDLRRELQGRPQNVSYSPRIRVLAGLPSVQEERRLKYPATTKFRPRDLQSKRASQLDSTSEPGVWEGPSRRPEPRRREASAGSVRSGRTKRLPPWMTPSSTQMLSPQSASLTLPRASASEVSLPVSMYALQQNSSSASIPEAPEPEETADAASSDDEEVPLAQLQSFRAQKTAEREKIQQLQNEISLLKLKEAEREREEVDRKKREEEARRIEVERAYEERKAAAESRKLEKNRKLLQEARERRGFTRQSVLLAEPNYGAGNPLLNTRSPAKQPSSPNLSQAASPEHKAIQHSDSFAQLTGENSKVPRSLSGLYALPEGQRSRNSVLPPTDPGAVLPASVRPAPASPQPQPLLTDAHRQSSMATLSPPQPRLSQRASMNNLPTSPQISQRRTSLKPPGPDGGLSLQHAVSMQHLASPTSPMMPASQSAFLHPDPRHSMSMTNLHAQAYLQAQAQAQAQAHAQAQAQMMAASQLASPRLGQMPHAGHALSPQLQQMQHPQHLSMQRPTQAQTVKVSSRMRPNHPPLVSLYGNVVPSSAMQRQT</sequence>
<feature type="compositionally biased region" description="Polar residues" evidence="1">
    <location>
        <begin position="14"/>
        <end position="34"/>
    </location>
</feature>
<feature type="compositionally biased region" description="Low complexity" evidence="1">
    <location>
        <begin position="154"/>
        <end position="168"/>
    </location>
</feature>
<dbReference type="Proteomes" id="UP000246740">
    <property type="component" value="Unassembled WGS sequence"/>
</dbReference>